<dbReference type="Proteomes" id="UP000656319">
    <property type="component" value="Unassembled WGS sequence"/>
</dbReference>
<evidence type="ECO:0000313" key="6">
    <source>
        <dbReference type="Proteomes" id="UP000656319"/>
    </source>
</evidence>
<keyword evidence="3 5" id="KW-0456">Lyase</keyword>
<keyword evidence="2" id="KW-0479">Metal-binding</keyword>
<dbReference type="PANTHER" id="PTHR30502">
    <property type="entry name" value="2-KETO-3-DEOXY-L-RHAMNONATE ALDOLASE"/>
    <property type="match status" value="1"/>
</dbReference>
<dbReference type="EMBL" id="CAJHCQ010000002">
    <property type="protein sequence ID" value="CAD6519837.1"/>
    <property type="molecule type" value="Genomic_DNA"/>
</dbReference>
<dbReference type="InterPro" id="IPR005000">
    <property type="entry name" value="Aldolase/citrate-lyase_domain"/>
</dbReference>
<dbReference type="PANTHER" id="PTHR30502:SF0">
    <property type="entry name" value="PHOSPHOENOLPYRUVATE CARBOXYLASE FAMILY PROTEIN"/>
    <property type="match status" value="1"/>
</dbReference>
<dbReference type="Pfam" id="PF03328">
    <property type="entry name" value="HpcH_HpaI"/>
    <property type="match status" value="1"/>
</dbReference>
<dbReference type="InterPro" id="IPR015813">
    <property type="entry name" value="Pyrv/PenolPyrv_kinase-like_dom"/>
</dbReference>
<dbReference type="InterPro" id="IPR040442">
    <property type="entry name" value="Pyrv_kinase-like_dom_sf"/>
</dbReference>
<organism evidence="5 6">
    <name type="scientific">Paraburkholderia hiiakae</name>
    <dbReference type="NCBI Taxonomy" id="1081782"/>
    <lineage>
        <taxon>Bacteria</taxon>
        <taxon>Pseudomonadati</taxon>
        <taxon>Pseudomonadota</taxon>
        <taxon>Betaproteobacteria</taxon>
        <taxon>Burkholderiales</taxon>
        <taxon>Burkholderiaceae</taxon>
        <taxon>Paraburkholderia</taxon>
    </lineage>
</organism>
<comment type="caution">
    <text evidence="5">The sequence shown here is derived from an EMBL/GenBank/DDBJ whole genome shotgun (WGS) entry which is preliminary data.</text>
</comment>
<dbReference type="InterPro" id="IPR050251">
    <property type="entry name" value="HpcH-HpaI_aldolase"/>
</dbReference>
<accession>A0ABM8NEC3</accession>
<name>A0ABM8NEC3_9BURK</name>
<dbReference type="RefSeq" id="WP_201694964.1">
    <property type="nucleotide sequence ID" value="NZ_CAJHCQ010000002.1"/>
</dbReference>
<evidence type="ECO:0000259" key="4">
    <source>
        <dbReference type="Pfam" id="PF03328"/>
    </source>
</evidence>
<dbReference type="SUPFAM" id="SSF51621">
    <property type="entry name" value="Phosphoenolpyruvate/pyruvate domain"/>
    <property type="match status" value="1"/>
</dbReference>
<dbReference type="Gene3D" id="3.20.20.60">
    <property type="entry name" value="Phosphoenolpyruvate-binding domains"/>
    <property type="match status" value="1"/>
</dbReference>
<evidence type="ECO:0000313" key="5">
    <source>
        <dbReference type="EMBL" id="CAD6519837.1"/>
    </source>
</evidence>
<evidence type="ECO:0000256" key="1">
    <source>
        <dbReference type="ARBA" id="ARBA00005568"/>
    </source>
</evidence>
<evidence type="ECO:0000256" key="2">
    <source>
        <dbReference type="ARBA" id="ARBA00022723"/>
    </source>
</evidence>
<dbReference type="EC" id="4.1.2.58" evidence="5"/>
<sequence>MLFRSLKPLLACDAPVHLIWLALGSVPMVEFAAHAKPGALVLDLQHGLWERGTLESAIGAVGAQIPVIARCAENSHGAIAQALDAGAASVLVPLVETTDDARRAVLAGRYPPMGKRSAGGVRPLLAGLEAMRAADRDVAIGLMIETAEGVENVEAIAAIEGVDYLFIGTGDLALSRGTHDSQVINRDCERVLRAAAANRLPCGIFTGNARAASQAVESGYPMVVCANDIDLVKLGFLAAREEACRSSDDRSHSF</sequence>
<feature type="domain" description="HpcH/HpaI aldolase/citrate lyase" evidence="4">
    <location>
        <begin position="18"/>
        <end position="228"/>
    </location>
</feature>
<proteinExistence type="inferred from homology"/>
<gene>
    <name evidence="5" type="ORF">LMG27952_01207</name>
</gene>
<reference evidence="5 6" key="1">
    <citation type="submission" date="2020-10" db="EMBL/GenBank/DDBJ databases">
        <authorList>
            <person name="Peeters C."/>
        </authorList>
    </citation>
    <scope>NUCLEOTIDE SEQUENCE [LARGE SCALE GENOMIC DNA]</scope>
    <source>
        <strain evidence="5 6">LMG 27952</strain>
    </source>
</reference>
<comment type="similarity">
    <text evidence="1">Belongs to the HpcH/HpaI aldolase family.</text>
</comment>
<dbReference type="GO" id="GO:0016829">
    <property type="term" value="F:lyase activity"/>
    <property type="evidence" value="ECO:0007669"/>
    <property type="project" value="UniProtKB-KW"/>
</dbReference>
<keyword evidence="6" id="KW-1185">Reference proteome</keyword>
<protein>
    <submittedName>
        <fullName evidence="5">2-dehydro-3,6-dideoxy-6-sulfogluconate aldolase</fullName>
        <ecNumber evidence="5">4.1.2.58</ecNumber>
    </submittedName>
</protein>
<evidence type="ECO:0000256" key="3">
    <source>
        <dbReference type="ARBA" id="ARBA00023239"/>
    </source>
</evidence>